<evidence type="ECO:0000313" key="2">
    <source>
        <dbReference type="EMBL" id="MDA0136041.1"/>
    </source>
</evidence>
<keyword evidence="3" id="KW-1185">Reference proteome</keyword>
<proteinExistence type="predicted"/>
<evidence type="ECO:0000259" key="1">
    <source>
        <dbReference type="PROSITE" id="PS51352"/>
    </source>
</evidence>
<comment type="caution">
    <text evidence="2">The sequence shown here is derived from an EMBL/GenBank/DDBJ whole genome shotgun (WGS) entry which is preliminary data.</text>
</comment>
<name>A0ABT4RCD0_9ACTN</name>
<feature type="domain" description="Thioredoxin" evidence="1">
    <location>
        <begin position="44"/>
        <end position="192"/>
    </location>
</feature>
<accession>A0ABT4RCD0</accession>
<dbReference type="InterPro" id="IPR013740">
    <property type="entry name" value="Redoxin"/>
</dbReference>
<organism evidence="2 3">
    <name type="scientific">Solirubrobacter deserti</name>
    <dbReference type="NCBI Taxonomy" id="2282478"/>
    <lineage>
        <taxon>Bacteria</taxon>
        <taxon>Bacillati</taxon>
        <taxon>Actinomycetota</taxon>
        <taxon>Thermoleophilia</taxon>
        <taxon>Solirubrobacterales</taxon>
        <taxon>Solirubrobacteraceae</taxon>
        <taxon>Solirubrobacter</taxon>
    </lineage>
</organism>
<dbReference type="Pfam" id="PF08534">
    <property type="entry name" value="Redoxin"/>
    <property type="match status" value="1"/>
</dbReference>
<dbReference type="InterPro" id="IPR050553">
    <property type="entry name" value="Thioredoxin_ResA/DsbE_sf"/>
</dbReference>
<dbReference type="Proteomes" id="UP001147700">
    <property type="component" value="Unassembled WGS sequence"/>
</dbReference>
<dbReference type="PROSITE" id="PS51352">
    <property type="entry name" value="THIOREDOXIN_2"/>
    <property type="match status" value="1"/>
</dbReference>
<dbReference type="InterPro" id="IPR036249">
    <property type="entry name" value="Thioredoxin-like_sf"/>
</dbReference>
<dbReference type="EMBL" id="JAPCID010000001">
    <property type="protein sequence ID" value="MDA0136041.1"/>
    <property type="molecule type" value="Genomic_DNA"/>
</dbReference>
<dbReference type="SUPFAM" id="SSF52833">
    <property type="entry name" value="Thioredoxin-like"/>
    <property type="match status" value="1"/>
</dbReference>
<dbReference type="Gene3D" id="3.40.30.10">
    <property type="entry name" value="Glutaredoxin"/>
    <property type="match status" value="1"/>
</dbReference>
<evidence type="ECO:0000313" key="3">
    <source>
        <dbReference type="Proteomes" id="UP001147700"/>
    </source>
</evidence>
<reference evidence="2" key="1">
    <citation type="submission" date="2022-10" db="EMBL/GenBank/DDBJ databases">
        <title>The WGS of Solirubrobacter sp. CPCC 204708.</title>
        <authorList>
            <person name="Jiang Z."/>
        </authorList>
    </citation>
    <scope>NUCLEOTIDE SEQUENCE</scope>
    <source>
        <strain evidence="2">CPCC 204708</strain>
    </source>
</reference>
<dbReference type="CDD" id="cd02966">
    <property type="entry name" value="TlpA_like_family"/>
    <property type="match status" value="1"/>
</dbReference>
<sequence length="193" mass="20739">MRKVLVLLAAVALVAVVVIGLTSASGGGDNATDPPDSLEDAREELAGAPAPLAALHEQSNQLLDGGLSAFQDRVAALKGHPIVVNKWASWCAPCRVEFPVFESIASKRGKEVAFLGINSKDQDGAARSFLSEQWLPFPSYTDPDDAIGRELKAADYAPITIFIDRNGKSVKVHYGTYRSDKQLNDDIDRYLGA</sequence>
<protein>
    <submittedName>
        <fullName evidence="2">TlpA family protein disulfide reductase</fullName>
    </submittedName>
</protein>
<dbReference type="RefSeq" id="WP_202954675.1">
    <property type="nucleotide sequence ID" value="NZ_JAPCID010000001.1"/>
</dbReference>
<gene>
    <name evidence="2" type="ORF">OJ962_00915</name>
</gene>
<dbReference type="InterPro" id="IPR013766">
    <property type="entry name" value="Thioredoxin_domain"/>
</dbReference>
<dbReference type="PANTHER" id="PTHR42852:SF13">
    <property type="entry name" value="PROTEIN DIPZ"/>
    <property type="match status" value="1"/>
</dbReference>
<dbReference type="PANTHER" id="PTHR42852">
    <property type="entry name" value="THIOL:DISULFIDE INTERCHANGE PROTEIN DSBE"/>
    <property type="match status" value="1"/>
</dbReference>